<feature type="compositionally biased region" description="Basic and acidic residues" evidence="8">
    <location>
        <begin position="21"/>
        <end position="48"/>
    </location>
</feature>
<evidence type="ECO:0000256" key="5">
    <source>
        <dbReference type="ARBA" id="ARBA00015162"/>
    </source>
</evidence>
<evidence type="ECO:0000256" key="8">
    <source>
        <dbReference type="SAM" id="MobiDB-lite"/>
    </source>
</evidence>
<feature type="region of interest" description="Disordered" evidence="8">
    <location>
        <begin position="1"/>
        <end position="261"/>
    </location>
</feature>
<dbReference type="InterPro" id="IPR039024">
    <property type="entry name" value="RTC4"/>
</dbReference>
<evidence type="ECO:0000256" key="1">
    <source>
        <dbReference type="ARBA" id="ARBA00002738"/>
    </source>
</evidence>
<keyword evidence="7" id="KW-0539">Nucleus</keyword>
<dbReference type="AlphaFoldDB" id="A0A6A7BJP0"/>
<evidence type="ECO:0000256" key="3">
    <source>
        <dbReference type="ARBA" id="ARBA00004496"/>
    </source>
</evidence>
<sequence length="623" mass="69270">MGLLSRNGAPSLLRTVRGKMHASDKDHEEPAQKKRKTENRQLTKKDEAALYAEPQSSGDEELRKPSQKPKVSKPGLSKKMLTKEEEDAIYAEPMSSEDEQLRKPSPRKPKPSKPPLLPQSSQEDTELKKPTRESVRRVTEIKKPVPGSYAQGKADKARQAAAPNKENDSSAAPSSSAASVTDGAYAWGMEHSSQRSSQNARSYGSKRKTTNIHAPPQKKTFGKPKGISKPSSAGGHSWSKKVPSAKDEDDSLSDVSLKDPLELTPEELDAILASDVEGTEDPALRRVDCKPKHKASYKGLSKTAGIDKTFSDGLALPSVKSKKKKMTSTGGTSNSTMLDEDELEEILKHSRVCDQLDDWINNQSVLSSQPDSSAPQEALDSLHDYIQQLPGQDVEGTQCTLCKEPIEIEDYWDFWKGKDKTVKNHTAFCHAHKKKSAQDEYKREGYPTINWDTLPTRIRKHRMSLFQILTNDRPSTYRTRYEPLALTGKAAAVPSRRNDLPSTIQDELDSYAVDDQSTYPGYYGPHGRRAITEHVMKVLKNEIKICKDAVVQGSGPAAFVQAVLVPEMAVMLIMEDCEVDRERAEEIREATCEMGVLLNEEIEDEVEGDDGEGSDDENEYLYR</sequence>
<feature type="compositionally biased region" description="Basic and acidic residues" evidence="8">
    <location>
        <begin position="125"/>
        <end position="143"/>
    </location>
</feature>
<evidence type="ECO:0000313" key="11">
    <source>
        <dbReference type="Proteomes" id="UP000799423"/>
    </source>
</evidence>
<dbReference type="GO" id="GO:0005634">
    <property type="term" value="C:nucleus"/>
    <property type="evidence" value="ECO:0007669"/>
    <property type="project" value="UniProtKB-SubCell"/>
</dbReference>
<reference evidence="10" key="1">
    <citation type="submission" date="2020-01" db="EMBL/GenBank/DDBJ databases">
        <authorList>
            <consortium name="DOE Joint Genome Institute"/>
            <person name="Haridas S."/>
            <person name="Albert R."/>
            <person name="Binder M."/>
            <person name="Bloem J."/>
            <person name="Labutti K."/>
            <person name="Salamov A."/>
            <person name="Andreopoulos B."/>
            <person name="Baker S.E."/>
            <person name="Barry K."/>
            <person name="Bills G."/>
            <person name="Bluhm B.H."/>
            <person name="Cannon C."/>
            <person name="Castanera R."/>
            <person name="Culley D.E."/>
            <person name="Daum C."/>
            <person name="Ezra D."/>
            <person name="Gonzalez J.B."/>
            <person name="Henrissat B."/>
            <person name="Kuo A."/>
            <person name="Liang C."/>
            <person name="Lipzen A."/>
            <person name="Lutzoni F."/>
            <person name="Magnuson J."/>
            <person name="Mondo S."/>
            <person name="Nolan M."/>
            <person name="Ohm R."/>
            <person name="Pangilinan J."/>
            <person name="Park H.-J."/>
            <person name="Ramirez L."/>
            <person name="Alfaro M."/>
            <person name="Sun H."/>
            <person name="Tritt A."/>
            <person name="Yoshinaga Y."/>
            <person name="Zwiers L.-H."/>
            <person name="Turgeon B.G."/>
            <person name="Goodwin S.B."/>
            <person name="Spatafora J.W."/>
            <person name="Crous P.W."/>
            <person name="Grigoriev I.V."/>
        </authorList>
    </citation>
    <scope>NUCLEOTIDE SEQUENCE</scope>
    <source>
        <strain evidence="10">IPT5</strain>
    </source>
</reference>
<evidence type="ECO:0000256" key="4">
    <source>
        <dbReference type="ARBA" id="ARBA00009461"/>
    </source>
</evidence>
<evidence type="ECO:0000256" key="6">
    <source>
        <dbReference type="ARBA" id="ARBA00022490"/>
    </source>
</evidence>
<comment type="subcellular location">
    <subcellularLocation>
        <location evidence="3">Cytoplasm</location>
    </subcellularLocation>
    <subcellularLocation>
        <location evidence="2">Nucleus</location>
    </subcellularLocation>
</comment>
<accession>A0A6A7BJP0</accession>
<gene>
    <name evidence="10" type="ORF">T440DRAFT_463860</name>
</gene>
<comment type="similarity">
    <text evidence="4">Belongs to the RTC4 family.</text>
</comment>
<evidence type="ECO:0000256" key="2">
    <source>
        <dbReference type="ARBA" id="ARBA00004123"/>
    </source>
</evidence>
<feature type="region of interest" description="Disordered" evidence="8">
    <location>
        <begin position="600"/>
        <end position="623"/>
    </location>
</feature>
<evidence type="ECO:0000259" key="9">
    <source>
        <dbReference type="SMART" id="SM01312"/>
    </source>
</evidence>
<name>A0A6A7BJP0_9PLEO</name>
<dbReference type="OrthoDB" id="128308at2759"/>
<keyword evidence="6" id="KW-0963">Cytoplasm</keyword>
<feature type="domain" description="Restriction of telomere capping protein 4 C-terminal" evidence="9">
    <location>
        <begin position="468"/>
        <end position="601"/>
    </location>
</feature>
<dbReference type="Proteomes" id="UP000799423">
    <property type="component" value="Unassembled WGS sequence"/>
</dbReference>
<comment type="function">
    <text evidence="1">May be involved in a process influencing telomere capping.</text>
</comment>
<proteinExistence type="inferred from homology"/>
<dbReference type="InterPro" id="IPR028094">
    <property type="entry name" value="RTC4_C"/>
</dbReference>
<evidence type="ECO:0000313" key="10">
    <source>
        <dbReference type="EMBL" id="KAF2855452.1"/>
    </source>
</evidence>
<evidence type="ECO:0000256" key="7">
    <source>
        <dbReference type="ARBA" id="ARBA00023242"/>
    </source>
</evidence>
<dbReference type="PANTHER" id="PTHR41391">
    <property type="entry name" value="RESTRICTION OF TELOMERE CAPPING PROTEIN 4"/>
    <property type="match status" value="1"/>
</dbReference>
<organism evidence="10 11">
    <name type="scientific">Plenodomus tracheiphilus IPT5</name>
    <dbReference type="NCBI Taxonomy" id="1408161"/>
    <lineage>
        <taxon>Eukaryota</taxon>
        <taxon>Fungi</taxon>
        <taxon>Dikarya</taxon>
        <taxon>Ascomycota</taxon>
        <taxon>Pezizomycotina</taxon>
        <taxon>Dothideomycetes</taxon>
        <taxon>Pleosporomycetidae</taxon>
        <taxon>Pleosporales</taxon>
        <taxon>Pleosporineae</taxon>
        <taxon>Leptosphaeriaceae</taxon>
        <taxon>Plenodomus</taxon>
    </lineage>
</organism>
<feature type="compositionally biased region" description="Low complexity" evidence="8">
    <location>
        <begin position="169"/>
        <end position="179"/>
    </location>
</feature>
<dbReference type="EMBL" id="MU006290">
    <property type="protein sequence ID" value="KAF2855452.1"/>
    <property type="molecule type" value="Genomic_DNA"/>
</dbReference>
<dbReference type="GO" id="GO:0005737">
    <property type="term" value="C:cytoplasm"/>
    <property type="evidence" value="ECO:0007669"/>
    <property type="project" value="UniProtKB-SubCell"/>
</dbReference>
<protein>
    <recommendedName>
        <fullName evidence="5">Restriction of telomere capping protein 4</fullName>
    </recommendedName>
</protein>
<dbReference type="Pfam" id="PF14474">
    <property type="entry name" value="RTC4"/>
    <property type="match status" value="1"/>
</dbReference>
<dbReference type="PANTHER" id="PTHR41391:SF1">
    <property type="entry name" value="RESTRICTION OF TELOMERE CAPPING PROTEIN 4"/>
    <property type="match status" value="1"/>
</dbReference>
<dbReference type="SMART" id="SM01312">
    <property type="entry name" value="RTC4"/>
    <property type="match status" value="1"/>
</dbReference>
<keyword evidence="11" id="KW-1185">Reference proteome</keyword>